<accession>A0A0H5QM67</accession>
<name>A0A0H5QM67_9EUKA</name>
<feature type="non-terminal residue" evidence="2">
    <location>
        <position position="1"/>
    </location>
</feature>
<proteinExistence type="predicted"/>
<evidence type="ECO:0000313" key="2">
    <source>
        <dbReference type="EMBL" id="CRZ02677.1"/>
    </source>
</evidence>
<evidence type="ECO:0000256" key="1">
    <source>
        <dbReference type="SAM" id="MobiDB-lite"/>
    </source>
</evidence>
<organism evidence="2">
    <name type="scientific">Spongospora subterranea</name>
    <dbReference type="NCBI Taxonomy" id="70186"/>
    <lineage>
        <taxon>Eukaryota</taxon>
        <taxon>Sar</taxon>
        <taxon>Rhizaria</taxon>
        <taxon>Endomyxa</taxon>
        <taxon>Phytomyxea</taxon>
        <taxon>Plasmodiophorida</taxon>
        <taxon>Plasmodiophoridae</taxon>
        <taxon>Spongospora</taxon>
    </lineage>
</organism>
<evidence type="ECO:0008006" key="3">
    <source>
        <dbReference type="Google" id="ProtNLM"/>
    </source>
</evidence>
<dbReference type="EMBL" id="HACM01002235">
    <property type="protein sequence ID" value="CRZ02677.1"/>
    <property type="molecule type" value="Transcribed_RNA"/>
</dbReference>
<feature type="region of interest" description="Disordered" evidence="1">
    <location>
        <begin position="1"/>
        <end position="50"/>
    </location>
</feature>
<dbReference type="AlphaFoldDB" id="A0A0H5QM67"/>
<reference evidence="2" key="1">
    <citation type="submission" date="2015-04" db="EMBL/GenBank/DDBJ databases">
        <title>The genome sequence of the plant pathogenic Rhizarian Plasmodiophora brassicae reveals insights in its biotrophic life cycle and the origin of chitin synthesis.</title>
        <authorList>
            <person name="Schwelm A."/>
            <person name="Fogelqvist J."/>
            <person name="Knaust A."/>
            <person name="Julke S."/>
            <person name="Lilja T."/>
            <person name="Dhandapani V."/>
            <person name="Bonilla-Rosso G."/>
            <person name="Karlsson M."/>
            <person name="Shevchenko A."/>
            <person name="Choi S.R."/>
            <person name="Kim H.G."/>
            <person name="Park J.Y."/>
            <person name="Lim Y.P."/>
            <person name="Ludwig-Muller J."/>
            <person name="Dixelius C."/>
        </authorList>
    </citation>
    <scope>NUCLEOTIDE SEQUENCE</scope>
    <source>
        <tissue evidence="2">Potato root galls</tissue>
    </source>
</reference>
<sequence length="283" mass="32407">TQQYTPKRRSEQHRQLYKMHKRTRSNSPKGDEKSGATENTMAKKMAMTNDRKNRQKVRVFDSKCARNYCEAILKAKEKEKNVDILSKLYEEVHWMEKVKLHDIEPKQSGTIVLKGLRDGCYLDLQKFAKKYNLEIRPTKDEKEDVYRKVYVYGIPEGMVKSGLAIKGWHPPKPASGEWVGNTVSRFTFHTKTEAEKVIKQGHAKIFANAFPAQPPRQKDSTVCKACLQFLCKEKDKCGNYICSTCGSTEHKASECGKKNEPPKCVTCSETGYRAPECPGKKYL</sequence>
<dbReference type="Gene3D" id="4.10.60.10">
    <property type="entry name" value="Zinc finger, CCHC-type"/>
    <property type="match status" value="1"/>
</dbReference>
<feature type="compositionally biased region" description="Basic residues" evidence="1">
    <location>
        <begin position="15"/>
        <end position="24"/>
    </location>
</feature>
<protein>
    <recommendedName>
        <fullName evidence="3">CCHC-type domain-containing protein</fullName>
    </recommendedName>
</protein>